<comment type="caution">
    <text evidence="7">The sequence shown here is derived from an EMBL/GenBank/DDBJ whole genome shotgun (WGS) entry which is preliminary data.</text>
</comment>
<gene>
    <name evidence="7" type="ORF">G0U57_012289</name>
</gene>
<evidence type="ECO:0000256" key="2">
    <source>
        <dbReference type="ARBA" id="ARBA00004613"/>
    </source>
</evidence>
<dbReference type="OrthoDB" id="8922121at2759"/>
<evidence type="ECO:0000256" key="1">
    <source>
        <dbReference type="ARBA" id="ARBA00002718"/>
    </source>
</evidence>
<dbReference type="GO" id="GO:0005125">
    <property type="term" value="F:cytokine activity"/>
    <property type="evidence" value="ECO:0007669"/>
    <property type="project" value="UniProtKB-KW"/>
</dbReference>
<keyword evidence="6" id="KW-1015">Disulfide bond</keyword>
<reference evidence="7 8" key="1">
    <citation type="journal article" date="2020" name="G3 (Bethesda)">
        <title>Draft Genome of the Common Snapping Turtle, Chelydra serpentina, a Model for Phenotypic Plasticity in Reptiles.</title>
        <authorList>
            <person name="Das D."/>
            <person name="Singh S.K."/>
            <person name="Bierstedt J."/>
            <person name="Erickson A."/>
            <person name="Galli G.L.J."/>
            <person name="Crossley D.A. 2nd"/>
            <person name="Rhen T."/>
        </authorList>
    </citation>
    <scope>NUCLEOTIDE SEQUENCE [LARGE SCALE GENOMIC DNA]</scope>
    <source>
        <strain evidence="7">KW</strain>
    </source>
</reference>
<protein>
    <submittedName>
        <fullName evidence="7">Uncharacterized protein</fullName>
    </submittedName>
</protein>
<dbReference type="InterPro" id="IPR009079">
    <property type="entry name" value="4_helix_cytokine-like_core"/>
</dbReference>
<evidence type="ECO:0000313" key="7">
    <source>
        <dbReference type="EMBL" id="KAG6936524.1"/>
    </source>
</evidence>
<dbReference type="EMBL" id="JAHGAV010000032">
    <property type="protein sequence ID" value="KAG6936524.1"/>
    <property type="molecule type" value="Genomic_DNA"/>
</dbReference>
<evidence type="ECO:0000256" key="6">
    <source>
        <dbReference type="ARBA" id="ARBA00023157"/>
    </source>
</evidence>
<dbReference type="Gene3D" id="1.20.1250.10">
    <property type="match status" value="1"/>
</dbReference>
<keyword evidence="3" id="KW-0202">Cytokine</keyword>
<dbReference type="AlphaFoldDB" id="A0A8T1T6X7"/>
<keyword evidence="5" id="KW-0051">Antiviral defense</keyword>
<dbReference type="Pfam" id="PF00143">
    <property type="entry name" value="Interferon"/>
    <property type="match status" value="1"/>
</dbReference>
<comment type="subcellular location">
    <subcellularLocation>
        <location evidence="2">Secreted</location>
    </subcellularLocation>
</comment>
<evidence type="ECO:0000256" key="5">
    <source>
        <dbReference type="ARBA" id="ARBA00023118"/>
    </source>
</evidence>
<organism evidence="7 8">
    <name type="scientific">Chelydra serpentina</name>
    <name type="common">Snapping turtle</name>
    <name type="synonym">Testudo serpentina</name>
    <dbReference type="NCBI Taxonomy" id="8475"/>
    <lineage>
        <taxon>Eukaryota</taxon>
        <taxon>Metazoa</taxon>
        <taxon>Chordata</taxon>
        <taxon>Craniata</taxon>
        <taxon>Vertebrata</taxon>
        <taxon>Euteleostomi</taxon>
        <taxon>Archelosauria</taxon>
        <taxon>Testudinata</taxon>
        <taxon>Testudines</taxon>
        <taxon>Cryptodira</taxon>
        <taxon>Durocryptodira</taxon>
        <taxon>Americhelydia</taxon>
        <taxon>Chelydroidea</taxon>
        <taxon>Chelydridae</taxon>
        <taxon>Chelydra</taxon>
    </lineage>
</organism>
<sequence length="65" mass="7585">MCLSADNGKEITYARNENLLLTSLKLKRDFQKIDDFLKEKQHSWCAKASDSRAPHLAQHTSTWHR</sequence>
<proteinExistence type="predicted"/>
<comment type="function">
    <text evidence="1">Has antiviral activities.</text>
</comment>
<dbReference type="InterPro" id="IPR000471">
    <property type="entry name" value="Interferon_alpha/beta/delta"/>
</dbReference>
<accession>A0A8T1T6X7</accession>
<dbReference type="GO" id="GO:0005126">
    <property type="term" value="F:cytokine receptor binding"/>
    <property type="evidence" value="ECO:0007669"/>
    <property type="project" value="InterPro"/>
</dbReference>
<keyword evidence="8" id="KW-1185">Reference proteome</keyword>
<dbReference type="Proteomes" id="UP000765507">
    <property type="component" value="Unassembled WGS sequence"/>
</dbReference>
<evidence type="ECO:0000256" key="3">
    <source>
        <dbReference type="ARBA" id="ARBA00022514"/>
    </source>
</evidence>
<evidence type="ECO:0000313" key="8">
    <source>
        <dbReference type="Proteomes" id="UP000765507"/>
    </source>
</evidence>
<evidence type="ECO:0000256" key="4">
    <source>
        <dbReference type="ARBA" id="ARBA00022525"/>
    </source>
</evidence>
<keyword evidence="4" id="KW-0964">Secreted</keyword>
<name>A0A8T1T6X7_CHESE</name>
<dbReference type="GO" id="GO:0005615">
    <property type="term" value="C:extracellular space"/>
    <property type="evidence" value="ECO:0007669"/>
    <property type="project" value="UniProtKB-KW"/>
</dbReference>
<dbReference type="GO" id="GO:0051607">
    <property type="term" value="P:defense response to virus"/>
    <property type="evidence" value="ECO:0007669"/>
    <property type="project" value="UniProtKB-KW"/>
</dbReference>